<dbReference type="PANTHER" id="PTHR11581:SF0">
    <property type="entry name" value="SMALL RIBOSOMAL SUBUNIT PROTEIN ES4"/>
    <property type="match status" value="1"/>
</dbReference>
<dbReference type="InterPro" id="IPR036986">
    <property type="entry name" value="S4_RNA-bd_sf"/>
</dbReference>
<keyword evidence="4 6" id="KW-0689">Ribosomal protein</keyword>
<dbReference type="EMBL" id="HBEK01023526">
    <property type="protein sequence ID" value="CAD8402902.1"/>
    <property type="molecule type" value="Transcribed_RNA"/>
</dbReference>
<name>A0A7S0BT65_9RHOD</name>
<dbReference type="InterPro" id="IPR013843">
    <property type="entry name" value="Ribosomal_eS4_N"/>
</dbReference>
<evidence type="ECO:0000256" key="1">
    <source>
        <dbReference type="ARBA" id="ARBA00007500"/>
    </source>
</evidence>
<dbReference type="CDD" id="cd00165">
    <property type="entry name" value="S4"/>
    <property type="match status" value="1"/>
</dbReference>
<evidence type="ECO:0000256" key="6">
    <source>
        <dbReference type="PIRNR" id="PIRNR002116"/>
    </source>
</evidence>
<dbReference type="FunFam" id="3.10.290.10:FF:000002">
    <property type="entry name" value="40S ribosomal protein S4"/>
    <property type="match status" value="1"/>
</dbReference>
<feature type="domain" description="Small ribosomal subunit protein eS4 central region" evidence="7">
    <location>
        <begin position="95"/>
        <end position="169"/>
    </location>
</feature>
<dbReference type="GO" id="GO:0022627">
    <property type="term" value="C:cytosolic small ribosomal subunit"/>
    <property type="evidence" value="ECO:0007669"/>
    <property type="project" value="TreeGrafter"/>
</dbReference>
<dbReference type="FunFam" id="2.30.30.30:FF:000005">
    <property type="entry name" value="40S ribosomal protein S4"/>
    <property type="match status" value="1"/>
</dbReference>
<feature type="domain" description="RNA-binding S4" evidence="8">
    <location>
        <begin position="43"/>
        <end position="90"/>
    </location>
</feature>
<dbReference type="InterPro" id="IPR014722">
    <property type="entry name" value="Rib_uL2_dom2"/>
</dbReference>
<accession>A0A7S0BT65</accession>
<evidence type="ECO:0000259" key="7">
    <source>
        <dbReference type="Pfam" id="PF00900"/>
    </source>
</evidence>
<dbReference type="CDD" id="cd06087">
    <property type="entry name" value="KOW_RPS4"/>
    <property type="match status" value="1"/>
</dbReference>
<feature type="domain" description="Small ribosomal subunit protein eS4 C-terminal" evidence="10">
    <location>
        <begin position="212"/>
        <end position="258"/>
    </location>
</feature>
<keyword evidence="2 6" id="KW-0699">rRNA-binding</keyword>
<evidence type="ECO:0000256" key="3">
    <source>
        <dbReference type="ARBA" id="ARBA00022884"/>
    </source>
</evidence>
<evidence type="ECO:0000256" key="5">
    <source>
        <dbReference type="ARBA" id="ARBA00023274"/>
    </source>
</evidence>
<dbReference type="PROSITE" id="PS50889">
    <property type="entry name" value="S4"/>
    <property type="match status" value="1"/>
</dbReference>
<dbReference type="Gene3D" id="3.10.290.10">
    <property type="entry name" value="RNA-binding S4 domain"/>
    <property type="match status" value="1"/>
</dbReference>
<evidence type="ECO:0000256" key="2">
    <source>
        <dbReference type="ARBA" id="ARBA00022730"/>
    </source>
</evidence>
<protein>
    <recommendedName>
        <fullName evidence="6">40S ribosomal protein S4</fullName>
    </recommendedName>
</protein>
<dbReference type="InterPro" id="IPR000876">
    <property type="entry name" value="Ribosomal_eS4"/>
</dbReference>
<dbReference type="Gene3D" id="2.40.50.740">
    <property type="match status" value="1"/>
</dbReference>
<keyword evidence="3 6" id="KW-0694">RNA-binding</keyword>
<dbReference type="InterPro" id="IPR018199">
    <property type="entry name" value="Ribosomal_eS4_N_CS"/>
</dbReference>
<keyword evidence="5 6" id="KW-0687">Ribonucleoprotein</keyword>
<dbReference type="Pfam" id="PF00900">
    <property type="entry name" value="Ribosomal_S4e"/>
    <property type="match status" value="1"/>
</dbReference>
<dbReference type="FunFam" id="2.40.50.740:FF:000001">
    <property type="entry name" value="40S ribosomal protein S4"/>
    <property type="match status" value="1"/>
</dbReference>
<dbReference type="Pfam" id="PF16121">
    <property type="entry name" value="40S_S4_C"/>
    <property type="match status" value="1"/>
</dbReference>
<dbReference type="InterPro" id="IPR041982">
    <property type="entry name" value="Ribosomal_eS4_KOW"/>
</dbReference>
<feature type="domain" description="Small ribosomal subunit protein eS4 N-terminal" evidence="9">
    <location>
        <begin position="3"/>
        <end position="39"/>
    </location>
</feature>
<evidence type="ECO:0000313" key="11">
    <source>
        <dbReference type="EMBL" id="CAD8402902.1"/>
    </source>
</evidence>
<dbReference type="InterPro" id="IPR013845">
    <property type="entry name" value="Ribosomal_eS4_central_region"/>
</dbReference>
<dbReference type="PANTHER" id="PTHR11581">
    <property type="entry name" value="30S/40S RIBOSOMAL PROTEIN S4"/>
    <property type="match status" value="1"/>
</dbReference>
<gene>
    <name evidence="11" type="ORF">RMAR0315_LOCUS12907</name>
</gene>
<dbReference type="PROSITE" id="PS00528">
    <property type="entry name" value="RIBOSOMAL_S4E"/>
    <property type="match status" value="1"/>
</dbReference>
<dbReference type="Pfam" id="PF08071">
    <property type="entry name" value="RS4NT"/>
    <property type="match status" value="1"/>
</dbReference>
<proteinExistence type="inferred from homology"/>
<evidence type="ECO:0000259" key="9">
    <source>
        <dbReference type="Pfam" id="PF08071"/>
    </source>
</evidence>
<dbReference type="Pfam" id="PF01479">
    <property type="entry name" value="S4"/>
    <property type="match status" value="1"/>
</dbReference>
<dbReference type="InterPro" id="IPR038237">
    <property type="entry name" value="Ribosomal_eS4_central_sf"/>
</dbReference>
<sequence length="262" mass="29527">MARGQKKHMKRLAAPNHWMLDKLTGIFAPRPSPGPHKLRECLPLVIILRNRLKYALNGAEANQIVKQRLIKVDGKVRTDVTFPSGFMDVIHIERTNETFRLLYDVKGRFKLHRITTEEAKYKLCKVNRAQLGPNSVPYIATHDGRYIRYPDPLIKVDDTVMIDINTGKVIDFAKYDLGNLAMVTGGHNIGRVGTIVTREKHPGSTEIVRIRDANGHDFATRKGNVFIIGKGTTPLISLPKEKGIKKTIIEEFEARSGKKITA</sequence>
<dbReference type="HAMAP" id="MF_00485">
    <property type="entry name" value="Ribosomal_eS4"/>
    <property type="match status" value="1"/>
</dbReference>
<evidence type="ECO:0000259" key="8">
    <source>
        <dbReference type="Pfam" id="PF01479"/>
    </source>
</evidence>
<dbReference type="Gene3D" id="2.30.30.30">
    <property type="match status" value="1"/>
</dbReference>
<evidence type="ECO:0000256" key="4">
    <source>
        <dbReference type="ARBA" id="ARBA00022980"/>
    </source>
</evidence>
<dbReference type="PIRSF" id="PIRSF002116">
    <property type="entry name" value="Ribosomal_S4"/>
    <property type="match status" value="1"/>
</dbReference>
<dbReference type="InterPro" id="IPR032277">
    <property type="entry name" value="Ribosomal_eS4_C"/>
</dbReference>
<comment type="similarity">
    <text evidence="1 6">Belongs to the eukaryotic ribosomal protein eS4 family.</text>
</comment>
<dbReference type="AlphaFoldDB" id="A0A7S0BT65"/>
<dbReference type="GO" id="GO:0003735">
    <property type="term" value="F:structural constituent of ribosome"/>
    <property type="evidence" value="ECO:0007669"/>
    <property type="project" value="UniProtKB-UniRule"/>
</dbReference>
<dbReference type="InterPro" id="IPR002942">
    <property type="entry name" value="S4_RNA-bd"/>
</dbReference>
<evidence type="ECO:0000259" key="10">
    <source>
        <dbReference type="Pfam" id="PF16121"/>
    </source>
</evidence>
<dbReference type="GO" id="GO:0006412">
    <property type="term" value="P:translation"/>
    <property type="evidence" value="ECO:0007669"/>
    <property type="project" value="InterPro"/>
</dbReference>
<dbReference type="GO" id="GO:0019843">
    <property type="term" value="F:rRNA binding"/>
    <property type="evidence" value="ECO:0007669"/>
    <property type="project" value="UniProtKB-UniRule"/>
</dbReference>
<reference evidence="11" key="1">
    <citation type="submission" date="2021-01" db="EMBL/GenBank/DDBJ databases">
        <authorList>
            <person name="Corre E."/>
            <person name="Pelletier E."/>
            <person name="Niang G."/>
            <person name="Scheremetjew M."/>
            <person name="Finn R."/>
            <person name="Kale V."/>
            <person name="Holt S."/>
            <person name="Cochrane G."/>
            <person name="Meng A."/>
            <person name="Brown T."/>
            <person name="Cohen L."/>
        </authorList>
    </citation>
    <scope>NUCLEOTIDE SEQUENCE</scope>
    <source>
        <strain evidence="11">UTEX LB 2760</strain>
    </source>
</reference>
<organism evidence="11">
    <name type="scientific">Rhodosorus marinus</name>
    <dbReference type="NCBI Taxonomy" id="101924"/>
    <lineage>
        <taxon>Eukaryota</taxon>
        <taxon>Rhodophyta</taxon>
        <taxon>Stylonematophyceae</taxon>
        <taxon>Stylonematales</taxon>
        <taxon>Stylonemataceae</taxon>
        <taxon>Rhodosorus</taxon>
    </lineage>
</organism>